<feature type="transmembrane region" description="Helical" evidence="9">
    <location>
        <begin position="896"/>
        <end position="916"/>
    </location>
</feature>
<evidence type="ECO:0000256" key="8">
    <source>
        <dbReference type="ARBA" id="ARBA00023136"/>
    </source>
</evidence>
<dbReference type="RefSeq" id="WP_012368815.1">
    <property type="nucleotide sequence ID" value="NC_010554.1"/>
</dbReference>
<evidence type="ECO:0000256" key="3">
    <source>
        <dbReference type="ARBA" id="ARBA00022448"/>
    </source>
</evidence>
<feature type="transmembrane region" description="Helical" evidence="9">
    <location>
        <begin position="437"/>
        <end position="458"/>
    </location>
</feature>
<evidence type="ECO:0000256" key="7">
    <source>
        <dbReference type="ARBA" id="ARBA00022989"/>
    </source>
</evidence>
<dbReference type="Gene3D" id="1.20.1640.10">
    <property type="entry name" value="Multidrug efflux transporter AcrB transmembrane domain"/>
    <property type="match status" value="2"/>
</dbReference>
<organism evidence="10 11">
    <name type="scientific">Proteus mirabilis (strain HI4320)</name>
    <dbReference type="NCBI Taxonomy" id="529507"/>
    <lineage>
        <taxon>Bacteria</taxon>
        <taxon>Pseudomonadati</taxon>
        <taxon>Pseudomonadota</taxon>
        <taxon>Gammaproteobacteria</taxon>
        <taxon>Enterobacterales</taxon>
        <taxon>Morganellaceae</taxon>
        <taxon>Proteus</taxon>
    </lineage>
</organism>
<dbReference type="GO" id="GO:0005886">
    <property type="term" value="C:plasma membrane"/>
    <property type="evidence" value="ECO:0007669"/>
    <property type="project" value="UniProtKB-SubCell"/>
</dbReference>
<reference evidence="10 11" key="1">
    <citation type="journal article" date="2008" name="J. Bacteriol.">
        <title>Complete genome sequence of uropathogenic Proteus mirabilis, a master of both adherence and motility.</title>
        <authorList>
            <person name="Pearson M.M."/>
            <person name="Sebaihia M."/>
            <person name="Churcher C."/>
            <person name="Quail M.A."/>
            <person name="Seshasayee A.S."/>
            <person name="Luscombe N.M."/>
            <person name="Abdellah Z."/>
            <person name="Arrosmith C."/>
            <person name="Atkin B."/>
            <person name="Chillingworth T."/>
            <person name="Hauser H."/>
            <person name="Jagels K."/>
            <person name="Moule S."/>
            <person name="Mungall K."/>
            <person name="Norbertczak H."/>
            <person name="Rabbinowitsch E."/>
            <person name="Walker D."/>
            <person name="Whithead S."/>
            <person name="Thomson N.R."/>
            <person name="Rather P.N."/>
            <person name="Parkhill J."/>
            <person name="Mobley H.L."/>
        </authorList>
    </citation>
    <scope>NUCLEOTIDE SEQUENCE [LARGE SCALE GENOMIC DNA]</scope>
    <source>
        <strain evidence="10 11">HI4320</strain>
    </source>
</reference>
<dbReference type="InterPro" id="IPR004764">
    <property type="entry name" value="MdtF-like"/>
</dbReference>
<evidence type="ECO:0000256" key="9">
    <source>
        <dbReference type="RuleBase" id="RU364070"/>
    </source>
</evidence>
<keyword evidence="6 9" id="KW-0812">Transmembrane</keyword>
<dbReference type="FunFam" id="3.30.70.1430:FF:000001">
    <property type="entry name" value="Efflux pump membrane transporter"/>
    <property type="match status" value="1"/>
</dbReference>
<dbReference type="NCBIfam" id="NF000282">
    <property type="entry name" value="RND_permease_1"/>
    <property type="match status" value="1"/>
</dbReference>
<dbReference type="PRINTS" id="PR00702">
    <property type="entry name" value="ACRIFLAVINRP"/>
</dbReference>
<dbReference type="SUPFAM" id="SSF82866">
    <property type="entry name" value="Multidrug efflux transporter AcrB transmembrane domain"/>
    <property type="match status" value="2"/>
</dbReference>
<dbReference type="EnsemblBacteria" id="CAR47042">
    <property type="protein sequence ID" value="CAR47042"/>
    <property type="gene ID" value="PMI3599"/>
</dbReference>
<keyword evidence="4" id="KW-1003">Cell membrane</keyword>
<keyword evidence="11" id="KW-1185">Reference proteome</keyword>
<keyword evidence="8 9" id="KW-0472">Membrane</keyword>
<feature type="transmembrane region" description="Helical" evidence="9">
    <location>
        <begin position="396"/>
        <end position="416"/>
    </location>
</feature>
<protein>
    <recommendedName>
        <fullName evidence="9">Efflux pump membrane transporter</fullName>
    </recommendedName>
</protein>
<dbReference type="PANTHER" id="PTHR32063:SF13">
    <property type="entry name" value="MULTIDRUG EFFLUX PUMP SUBUNIT ACRB-RELATED"/>
    <property type="match status" value="1"/>
</dbReference>
<name>B4EWZ8_PROMH</name>
<evidence type="ECO:0000256" key="2">
    <source>
        <dbReference type="ARBA" id="ARBA00010942"/>
    </source>
</evidence>
<dbReference type="Gene3D" id="3.30.2090.10">
    <property type="entry name" value="Multidrug efflux transporter AcrB TolC docking domain, DN and DC subdomains"/>
    <property type="match status" value="2"/>
</dbReference>
<dbReference type="HOGENOM" id="CLU_002755_0_1_6"/>
<feature type="transmembrane region" description="Helical" evidence="9">
    <location>
        <begin position="470"/>
        <end position="497"/>
    </location>
</feature>
<dbReference type="GO" id="GO:0042910">
    <property type="term" value="F:xenobiotic transmembrane transporter activity"/>
    <property type="evidence" value="ECO:0007669"/>
    <property type="project" value="TreeGrafter"/>
</dbReference>
<keyword evidence="5 9" id="KW-0997">Cell inner membrane</keyword>
<feature type="transmembrane region" description="Helical" evidence="9">
    <location>
        <begin position="1004"/>
        <end position="1026"/>
    </location>
</feature>
<feature type="transmembrane region" description="Helical" evidence="9">
    <location>
        <begin position="922"/>
        <end position="943"/>
    </location>
</feature>
<dbReference type="SUPFAM" id="SSF82693">
    <property type="entry name" value="Multidrug efflux transporter AcrB pore domain, PN1, PN2, PC1 and PC2 subdomains"/>
    <property type="match status" value="3"/>
</dbReference>
<evidence type="ECO:0000256" key="5">
    <source>
        <dbReference type="ARBA" id="ARBA00022519"/>
    </source>
</evidence>
<accession>B4EWZ8</accession>
<evidence type="ECO:0000313" key="11">
    <source>
        <dbReference type="Proteomes" id="UP000008319"/>
    </source>
</evidence>
<dbReference type="FunFam" id="3.30.2090.10:FF:000002">
    <property type="entry name" value="Efflux pump membrane transporter"/>
    <property type="match status" value="1"/>
</dbReference>
<dbReference type="AlphaFoldDB" id="B4EWZ8"/>
<dbReference type="EMBL" id="AM942759">
    <property type="protein sequence ID" value="CAR47042.1"/>
    <property type="molecule type" value="Genomic_DNA"/>
</dbReference>
<comment type="subcellular location">
    <subcellularLocation>
        <location evidence="1 9">Cell inner membrane</location>
        <topology evidence="1 9">Multi-pass membrane protein</topology>
    </subcellularLocation>
</comment>
<dbReference type="InterPro" id="IPR001036">
    <property type="entry name" value="Acrflvin-R"/>
</dbReference>
<dbReference type="NCBIfam" id="TIGR00915">
    <property type="entry name" value="2A0602"/>
    <property type="match status" value="1"/>
</dbReference>
<dbReference type="PATRIC" id="fig|529507.6.peg.3518"/>
<comment type="similarity">
    <text evidence="2 9">Belongs to the resistance-nodulation-cell division (RND) (TC 2.A.6) family.</text>
</comment>
<feature type="transmembrane region" description="Helical" evidence="9">
    <location>
        <begin position="340"/>
        <end position="359"/>
    </location>
</feature>
<dbReference type="Gene3D" id="3.30.70.1440">
    <property type="entry name" value="Multidrug efflux transporter AcrB pore domain"/>
    <property type="match status" value="1"/>
</dbReference>
<dbReference type="eggNOG" id="COG0841">
    <property type="taxonomic scope" value="Bacteria"/>
</dbReference>
<dbReference type="FunFam" id="1.20.1640.10:FF:000001">
    <property type="entry name" value="Efflux pump membrane transporter"/>
    <property type="match status" value="1"/>
</dbReference>
<keyword evidence="7 9" id="KW-1133">Transmembrane helix</keyword>
<feature type="transmembrane region" description="Helical" evidence="9">
    <location>
        <begin position="972"/>
        <end position="992"/>
    </location>
</feature>
<dbReference type="Gene3D" id="3.30.70.1320">
    <property type="entry name" value="Multidrug efflux transporter AcrB pore domain like"/>
    <property type="match status" value="1"/>
</dbReference>
<dbReference type="FunFam" id="3.30.70.1430:FF:000002">
    <property type="entry name" value="Efflux pump membrane transporter"/>
    <property type="match status" value="1"/>
</dbReference>
<feature type="transmembrane region" description="Helical" evidence="9">
    <location>
        <begin position="872"/>
        <end position="889"/>
    </location>
</feature>
<dbReference type="Proteomes" id="UP000008319">
    <property type="component" value="Chromosome"/>
</dbReference>
<feature type="transmembrane region" description="Helical" evidence="9">
    <location>
        <begin position="366"/>
        <end position="390"/>
    </location>
</feature>
<dbReference type="GeneID" id="6800586"/>
<dbReference type="SUPFAM" id="SSF82714">
    <property type="entry name" value="Multidrug efflux transporter AcrB TolC docking domain, DN and DC subdomains"/>
    <property type="match status" value="2"/>
</dbReference>
<dbReference type="PANTHER" id="PTHR32063">
    <property type="match status" value="1"/>
</dbReference>
<dbReference type="GO" id="GO:0015562">
    <property type="term" value="F:efflux transmembrane transporter activity"/>
    <property type="evidence" value="ECO:0007669"/>
    <property type="project" value="InterPro"/>
</dbReference>
<feature type="transmembrane region" description="Helical" evidence="9">
    <location>
        <begin position="537"/>
        <end position="554"/>
    </location>
</feature>
<dbReference type="GO" id="GO:0009636">
    <property type="term" value="P:response to toxic substance"/>
    <property type="evidence" value="ECO:0007669"/>
    <property type="project" value="UniProtKB-ARBA"/>
</dbReference>
<evidence type="ECO:0000256" key="1">
    <source>
        <dbReference type="ARBA" id="ARBA00004429"/>
    </source>
</evidence>
<dbReference type="Pfam" id="PF00873">
    <property type="entry name" value="ACR_tran"/>
    <property type="match status" value="1"/>
</dbReference>
<proteinExistence type="inferred from homology"/>
<evidence type="ECO:0000256" key="4">
    <source>
        <dbReference type="ARBA" id="ARBA00022475"/>
    </source>
</evidence>
<sequence>MSRFFINRPILSWVMAIVIMIAGGLSLIKLPVSQYPEIAAPAIMITAVYPGASAETVQDTVVQVIEQELSGLDGFRYLSSNSNTDGSFEVIATFEQGTDSDIALMQVQNKLQLATPKLPLEVQRQGMRVVKFQINFMQVVALVDESGKLDAFDLGNYLASHMKDPISRIDGMGDILLLGSPRAMRIWLDPDKLTNYHLMPQDIAAAIQDENVQVSAGQLAGLPALKGVELNATITSASRMVSVDEFNHILLKVNLDGSQVLLQDVAKVEVGADNFSISSLYNGKPSAGMAMRLAPGANLLDVSKKVKEVVEAQSQFFPQGVKALFPYDTTPSVKSSISSVVRTIVEASILVFLVMFLFLQNIRATLVPTLAIPVVLLGTFGVLAALGLTINVLTMYAMVLAIGLLVDDAIVVVENVERIMHEQAISVKEATILSMTQIQGALVGIGLVLSAVFVPMAFFGGSAGIIYRQFAATIVVAMALSVLIALTFTPALCASILKKPQPKVKKRRGFFWLFNRFFDRGTNYYEKGVRNILYRRGRYMFIFLIITVGTGWLFTQLPKAFLPNEDQGVVMIEVRMPANSTAERMEQTMAEFRDYLLTEEKHLVKTVFTVNGFNFAGRGQNAGMAFVNLADWSERKGKGEDVFSLVARAQQHFNSIRDGMVIAFPPPAIMEMGNAMGFDFYLQDNAGLGHTELVKARDKFLELAAQSPVLTNVRPNGKNDEPQLRVVIDKERARALQLRLSDINDTLSAAWGSMYVNDFIDEGRVKRVYLQGEASARMLPTDLDKWHVRNQRGEMIPFNAFATTQWYMGPPKLERFNGLSAIEILGEPAPGYSTGDAMLAIADIMKQLPSEISLSYSGLSYEEIQTQDQAPALYVMTILFVFLSLAALYESWSVPFSVALVVPFGILGAVIATLLRGLSSDVYFQIGLMTTIGLSAKNAILIVEFAKHLYEKDGKPLIDAAAEAARMRLRPIIMTSLAFTFGVLPMALAAGAGQGSQHSVATGVIGGMLASTFLAIFFVPLFYVFVVKLFSRKKAHVSIEEIDK</sequence>
<evidence type="ECO:0000256" key="6">
    <source>
        <dbReference type="ARBA" id="ARBA00022692"/>
    </source>
</evidence>
<dbReference type="KEGG" id="pmr:PMI3599"/>
<evidence type="ECO:0000313" key="10">
    <source>
        <dbReference type="EMBL" id="CAR47042.1"/>
    </source>
</evidence>
<gene>
    <name evidence="10" type="ordered locus">PMI3599</name>
</gene>
<dbReference type="Gene3D" id="3.30.70.1430">
    <property type="entry name" value="Multidrug efflux transporter AcrB pore domain"/>
    <property type="match status" value="2"/>
</dbReference>
<dbReference type="InterPro" id="IPR027463">
    <property type="entry name" value="AcrB_DN_DC_subdom"/>
</dbReference>
<feature type="transmembrane region" description="Helical" evidence="9">
    <location>
        <begin position="12"/>
        <end position="32"/>
    </location>
</feature>
<keyword evidence="3 9" id="KW-0813">Transport</keyword>